<dbReference type="RefSeq" id="WP_122630437.1">
    <property type="nucleotide sequence ID" value="NZ_UPPP01000133.1"/>
</dbReference>
<sequence length="317" mass="34083">MSRARGYKSHLALAYEADYGQPPASPAGYNMPMNQSKLAIKQTLIDSATIRSRRDQVQPATGNTDVSGSIVVPIDQIGFGFWLRAMFGNPVTTGSGDPYTHIFKVTESQPSLVLEQQYPDVPAYEMFNGCKINKFSFTYGGDNELTANFDILGAKRTVDAAPLASTLSNIPVLKFNNFQGSIEEGGSPLAIVTEASLNADFGLDGNTYTIGSGGYRTSLPEGLLQISGNIKAFFEDTVLLSNAVNNTASSLKFKFVSGTHSLEFFMEEVIFQQTSPGIESEKGIFITLPFKAFYNNGSGGSAIVATLVNNYASYATA</sequence>
<dbReference type="OrthoDB" id="1680496at2"/>
<protein>
    <submittedName>
        <fullName evidence="1">Uncharacterized protein</fullName>
    </submittedName>
</protein>
<dbReference type="Pfam" id="PF18906">
    <property type="entry name" value="Phage_tube_2"/>
    <property type="match status" value="1"/>
</dbReference>
<dbReference type="Proteomes" id="UP000277811">
    <property type="component" value="Unassembled WGS sequence"/>
</dbReference>
<gene>
    <name evidence="1" type="ORF">LUCI_4959</name>
</gene>
<dbReference type="EMBL" id="UPPP01000133">
    <property type="protein sequence ID" value="VBB09661.1"/>
    <property type="molecule type" value="Genomic_DNA"/>
</dbReference>
<dbReference type="AlphaFoldDB" id="A0A498RDV6"/>
<accession>A0A498RDV6</accession>
<reference evidence="1 2" key="1">
    <citation type="submission" date="2018-06" db="EMBL/GenBank/DDBJ databases">
        <authorList>
            <person name="Strepis N."/>
        </authorList>
    </citation>
    <scope>NUCLEOTIDE SEQUENCE [LARGE SCALE GENOMIC DNA]</scope>
    <source>
        <strain evidence="1">LUCI</strain>
    </source>
</reference>
<keyword evidence="2" id="KW-1185">Reference proteome</keyword>
<name>A0A498RDV6_9FIRM</name>
<dbReference type="InterPro" id="IPR044000">
    <property type="entry name" value="Phage_tube_2"/>
</dbReference>
<evidence type="ECO:0000313" key="1">
    <source>
        <dbReference type="EMBL" id="VBB09661.1"/>
    </source>
</evidence>
<evidence type="ECO:0000313" key="2">
    <source>
        <dbReference type="Proteomes" id="UP000277811"/>
    </source>
</evidence>
<proteinExistence type="predicted"/>
<organism evidence="1 2">
    <name type="scientific">Lucifera butyrica</name>
    <dbReference type="NCBI Taxonomy" id="1351585"/>
    <lineage>
        <taxon>Bacteria</taxon>
        <taxon>Bacillati</taxon>
        <taxon>Bacillota</taxon>
        <taxon>Negativicutes</taxon>
        <taxon>Veillonellales</taxon>
        <taxon>Veillonellaceae</taxon>
        <taxon>Lucifera</taxon>
    </lineage>
</organism>